<evidence type="ECO:0000313" key="1">
    <source>
        <dbReference type="EMBL" id="CDW25924.1"/>
    </source>
</evidence>
<dbReference type="EMBL" id="HACA01008563">
    <property type="protein sequence ID" value="CDW25924.1"/>
    <property type="molecule type" value="Transcribed_RNA"/>
</dbReference>
<protein>
    <submittedName>
        <fullName evidence="1">Uncharacterized protein</fullName>
    </submittedName>
</protein>
<organism evidence="1">
    <name type="scientific">Lepeophtheirus salmonis</name>
    <name type="common">Salmon louse</name>
    <name type="synonym">Caligus salmonis</name>
    <dbReference type="NCBI Taxonomy" id="72036"/>
    <lineage>
        <taxon>Eukaryota</taxon>
        <taxon>Metazoa</taxon>
        <taxon>Ecdysozoa</taxon>
        <taxon>Arthropoda</taxon>
        <taxon>Crustacea</taxon>
        <taxon>Multicrustacea</taxon>
        <taxon>Hexanauplia</taxon>
        <taxon>Copepoda</taxon>
        <taxon>Siphonostomatoida</taxon>
        <taxon>Caligidae</taxon>
        <taxon>Lepeophtheirus</taxon>
    </lineage>
</organism>
<accession>A0A0K2TJ36</accession>
<sequence length="65" mass="7205">LSSESRQQSHTILVGVSLLAKFFSKITLNTVKSSSGSLKIKLQTCQSRPFSEDFHTSILHNLSLK</sequence>
<dbReference type="AlphaFoldDB" id="A0A0K2TJ36"/>
<name>A0A0K2TJ36_LEPSM</name>
<proteinExistence type="predicted"/>
<feature type="non-terminal residue" evidence="1">
    <location>
        <position position="1"/>
    </location>
</feature>
<reference evidence="1" key="1">
    <citation type="submission" date="2014-05" db="EMBL/GenBank/DDBJ databases">
        <authorList>
            <person name="Chronopoulou M."/>
        </authorList>
    </citation>
    <scope>NUCLEOTIDE SEQUENCE</scope>
    <source>
        <tissue evidence="1">Whole organism</tissue>
    </source>
</reference>